<protein>
    <submittedName>
        <fullName evidence="1">Uncharacterized protein</fullName>
    </submittedName>
</protein>
<dbReference type="Proteomes" id="UP000580654">
    <property type="component" value="Unassembled WGS sequence"/>
</dbReference>
<evidence type="ECO:0000313" key="1">
    <source>
        <dbReference type="EMBL" id="MBB5693376.1"/>
    </source>
</evidence>
<name>A0A840XZS4_9PROT</name>
<dbReference type="RefSeq" id="WP_184515426.1">
    <property type="nucleotide sequence ID" value="NZ_JACIJD010000005.1"/>
</dbReference>
<accession>A0A840XZS4</accession>
<dbReference type="AlphaFoldDB" id="A0A840XZS4"/>
<proteinExistence type="predicted"/>
<organism evidence="1 2">
    <name type="scientific">Muricoccus pecuniae</name>
    <dbReference type="NCBI Taxonomy" id="693023"/>
    <lineage>
        <taxon>Bacteria</taxon>
        <taxon>Pseudomonadati</taxon>
        <taxon>Pseudomonadota</taxon>
        <taxon>Alphaproteobacteria</taxon>
        <taxon>Acetobacterales</taxon>
        <taxon>Roseomonadaceae</taxon>
        <taxon>Muricoccus</taxon>
    </lineage>
</organism>
<evidence type="ECO:0000313" key="2">
    <source>
        <dbReference type="Proteomes" id="UP000580654"/>
    </source>
</evidence>
<keyword evidence="2" id="KW-1185">Reference proteome</keyword>
<gene>
    <name evidence="1" type="ORF">FHS87_001405</name>
</gene>
<comment type="caution">
    <text evidence="1">The sequence shown here is derived from an EMBL/GenBank/DDBJ whole genome shotgun (WGS) entry which is preliminary data.</text>
</comment>
<dbReference type="EMBL" id="JACIJD010000005">
    <property type="protein sequence ID" value="MBB5693376.1"/>
    <property type="molecule type" value="Genomic_DNA"/>
</dbReference>
<sequence length="148" mass="15306">MATRGLPTWPWHDATPEDLPPAESLLLDAVRAWAEATRAGAAALPAIRLPLVTEGVEEAAPALDALLRALASPSALGCRLCHRITAAEGALLMGLGLAQRGTRREALAAFLRLAPPAAAYAALGPALALGMVMRRAGLLLAHPLRATS</sequence>
<reference evidence="1 2" key="1">
    <citation type="submission" date="2020-08" db="EMBL/GenBank/DDBJ databases">
        <title>Genomic Encyclopedia of Type Strains, Phase IV (KMG-IV): sequencing the most valuable type-strain genomes for metagenomic binning, comparative biology and taxonomic classification.</title>
        <authorList>
            <person name="Goeker M."/>
        </authorList>
    </citation>
    <scope>NUCLEOTIDE SEQUENCE [LARGE SCALE GENOMIC DNA]</scope>
    <source>
        <strain evidence="1 2">DSM 25622</strain>
    </source>
</reference>